<dbReference type="Proteomes" id="UP001218218">
    <property type="component" value="Unassembled WGS sequence"/>
</dbReference>
<dbReference type="InterPro" id="IPR036052">
    <property type="entry name" value="TrpB-like_PALP_sf"/>
</dbReference>
<organism evidence="2 3">
    <name type="scientific">Mycena albidolilacea</name>
    <dbReference type="NCBI Taxonomy" id="1033008"/>
    <lineage>
        <taxon>Eukaryota</taxon>
        <taxon>Fungi</taxon>
        <taxon>Dikarya</taxon>
        <taxon>Basidiomycota</taxon>
        <taxon>Agaricomycotina</taxon>
        <taxon>Agaricomycetes</taxon>
        <taxon>Agaricomycetidae</taxon>
        <taxon>Agaricales</taxon>
        <taxon>Marasmiineae</taxon>
        <taxon>Mycenaceae</taxon>
        <taxon>Mycena</taxon>
    </lineage>
</organism>
<gene>
    <name evidence="2" type="ORF">DFH08DRAFT_428803</name>
</gene>
<name>A0AAD6ZAU9_9AGAR</name>
<protein>
    <submittedName>
        <fullName evidence="2">Tryptophan synthase beta subunit-like PLP-dependent enzyme</fullName>
    </submittedName>
</protein>
<dbReference type="Gene3D" id="3.40.50.1100">
    <property type="match status" value="2"/>
</dbReference>
<dbReference type="PANTHER" id="PTHR10314">
    <property type="entry name" value="CYSTATHIONINE BETA-SYNTHASE"/>
    <property type="match status" value="1"/>
</dbReference>
<accession>A0AAD6ZAU9</accession>
<sequence>MPSDPLLNVFSGEDALHNFYHPEKAPPIPLVELPERLNPYKKDGVHIYAKLLSHTPATNVKLYPALNMILRGKEKGKITDDTHTLVEYSSGSTVISMGILANIYGIHNTKAYLSNKTSPTKLDLLRFFGLDLTLFAGHGQPEPLDPNGGIFTATQDGEQEGCYNPDQYSNPENYESHMRWTGPQIMKQLPSISVFAASIGTSGTMTGTGLYLKSVKPSVARVGVCTTPGDRVPGPRMFSLLAPVEFPWRDAVDCIEEVTPFESFEKSLELCRAGLLVGPSSGLALIGLFKFLEKKKKAGELDWLRGADGGIDCAFICCDQPFQYISEYYDKLGSSYFLPIRNAELIGVDPYNYNVDWEITPATAHEMLVASLTPSSSSSSNPGPDLAILDLRDAPDFAAAHIAHPSTRTYNLPLGARAAPNPYKHPCTMCEQFALLDTRLGADDAEFGVRSGALDGRAVLTLSYTGHVARLAMSILRNRGVVAHCVMGGVEAWEAAEGELWERSCGLGANGGEGGLA</sequence>
<dbReference type="EMBL" id="JARIHO010000066">
    <property type="protein sequence ID" value="KAJ7314608.1"/>
    <property type="molecule type" value="Genomic_DNA"/>
</dbReference>
<keyword evidence="3" id="KW-1185">Reference proteome</keyword>
<evidence type="ECO:0000259" key="1">
    <source>
        <dbReference type="PROSITE" id="PS50206"/>
    </source>
</evidence>
<dbReference type="Gene3D" id="3.40.250.10">
    <property type="entry name" value="Rhodanese-like domain"/>
    <property type="match status" value="1"/>
</dbReference>
<dbReference type="Pfam" id="PF00291">
    <property type="entry name" value="PALP"/>
    <property type="match status" value="1"/>
</dbReference>
<dbReference type="SUPFAM" id="SSF52821">
    <property type="entry name" value="Rhodanese/Cell cycle control phosphatase"/>
    <property type="match status" value="1"/>
</dbReference>
<dbReference type="InterPro" id="IPR050214">
    <property type="entry name" value="Cys_Synth/Cystath_Beta-Synth"/>
</dbReference>
<dbReference type="PROSITE" id="PS50206">
    <property type="entry name" value="RHODANESE_3"/>
    <property type="match status" value="1"/>
</dbReference>
<evidence type="ECO:0000313" key="2">
    <source>
        <dbReference type="EMBL" id="KAJ7314608.1"/>
    </source>
</evidence>
<evidence type="ECO:0000313" key="3">
    <source>
        <dbReference type="Proteomes" id="UP001218218"/>
    </source>
</evidence>
<proteinExistence type="predicted"/>
<reference evidence="2" key="1">
    <citation type="submission" date="2023-03" db="EMBL/GenBank/DDBJ databases">
        <title>Massive genome expansion in bonnet fungi (Mycena s.s.) driven by repeated elements and novel gene families across ecological guilds.</title>
        <authorList>
            <consortium name="Lawrence Berkeley National Laboratory"/>
            <person name="Harder C.B."/>
            <person name="Miyauchi S."/>
            <person name="Viragh M."/>
            <person name="Kuo A."/>
            <person name="Thoen E."/>
            <person name="Andreopoulos B."/>
            <person name="Lu D."/>
            <person name="Skrede I."/>
            <person name="Drula E."/>
            <person name="Henrissat B."/>
            <person name="Morin E."/>
            <person name="Kohler A."/>
            <person name="Barry K."/>
            <person name="LaButti K."/>
            <person name="Morin E."/>
            <person name="Salamov A."/>
            <person name="Lipzen A."/>
            <person name="Mereny Z."/>
            <person name="Hegedus B."/>
            <person name="Baldrian P."/>
            <person name="Stursova M."/>
            <person name="Weitz H."/>
            <person name="Taylor A."/>
            <person name="Grigoriev I.V."/>
            <person name="Nagy L.G."/>
            <person name="Martin F."/>
            <person name="Kauserud H."/>
        </authorList>
    </citation>
    <scope>NUCLEOTIDE SEQUENCE</scope>
    <source>
        <strain evidence="2">CBHHK002</strain>
    </source>
</reference>
<dbReference type="InterPro" id="IPR001763">
    <property type="entry name" value="Rhodanese-like_dom"/>
</dbReference>
<dbReference type="AlphaFoldDB" id="A0AAD6ZAU9"/>
<feature type="domain" description="Rhodanese" evidence="1">
    <location>
        <begin position="382"/>
        <end position="502"/>
    </location>
</feature>
<dbReference type="SUPFAM" id="SSF53686">
    <property type="entry name" value="Tryptophan synthase beta subunit-like PLP-dependent enzymes"/>
    <property type="match status" value="1"/>
</dbReference>
<dbReference type="InterPro" id="IPR036873">
    <property type="entry name" value="Rhodanese-like_dom_sf"/>
</dbReference>
<dbReference type="InterPro" id="IPR001926">
    <property type="entry name" value="TrpB-like_PALP"/>
</dbReference>
<comment type="caution">
    <text evidence="2">The sequence shown here is derived from an EMBL/GenBank/DDBJ whole genome shotgun (WGS) entry which is preliminary data.</text>
</comment>